<dbReference type="InterPro" id="IPR025335">
    <property type="entry name" value="DUF4241"/>
</dbReference>
<dbReference type="Proteomes" id="UP000490800">
    <property type="component" value="Unassembled WGS sequence"/>
</dbReference>
<dbReference type="OrthoDB" id="9789980at2"/>
<gene>
    <name evidence="1" type="ORF">EDM21_17000</name>
</gene>
<comment type="caution">
    <text evidence="1">The sequence shown here is derived from an EMBL/GenBank/DDBJ whole genome shotgun (WGS) entry which is preliminary data.</text>
</comment>
<proteinExistence type="predicted"/>
<evidence type="ECO:0000313" key="1">
    <source>
        <dbReference type="EMBL" id="MVP01197.1"/>
    </source>
</evidence>
<accession>A0A7X3FKC2</accession>
<dbReference type="Pfam" id="PF14025">
    <property type="entry name" value="DUF4241"/>
    <property type="match status" value="1"/>
</dbReference>
<dbReference type="AlphaFoldDB" id="A0A7X3FKC2"/>
<evidence type="ECO:0000313" key="2">
    <source>
        <dbReference type="Proteomes" id="UP000490800"/>
    </source>
</evidence>
<protein>
    <submittedName>
        <fullName evidence="1">DUF4241 domain-containing protein</fullName>
    </submittedName>
</protein>
<sequence length="201" mass="22181">MTKLLDQLSDSADGVLRSEIIDHLKITSGKVVACDPLLAQASPFGKTIQPGTYPVAIWRHTAEERIAVAELKLSDSKPVRWEMAVKPGQNLSELEEGSLYGYPVDTGLGCFADEEAILKLDELEATLMRELGEEFISLYDNLIDDVLTEHDDDWGSLIVDEDSALNVIMFRSGYGDGYYASYWGIDGDGQIVSLVTDFNIL</sequence>
<keyword evidence="2" id="KW-1185">Reference proteome</keyword>
<dbReference type="EMBL" id="RHLK01000010">
    <property type="protein sequence ID" value="MVP01197.1"/>
    <property type="molecule type" value="Genomic_DNA"/>
</dbReference>
<organism evidence="1 2">
    <name type="scientific">Paenibacillus lutrae</name>
    <dbReference type="NCBI Taxonomy" id="2078573"/>
    <lineage>
        <taxon>Bacteria</taxon>
        <taxon>Bacillati</taxon>
        <taxon>Bacillota</taxon>
        <taxon>Bacilli</taxon>
        <taxon>Bacillales</taxon>
        <taxon>Paenibacillaceae</taxon>
        <taxon>Paenibacillus</taxon>
    </lineage>
</organism>
<name>A0A7X3FKC2_9BACL</name>
<dbReference type="RefSeq" id="WP_157337363.1">
    <property type="nucleotide sequence ID" value="NZ_RHLK01000010.1"/>
</dbReference>
<reference evidence="1 2" key="1">
    <citation type="journal article" date="2019" name="Microorganisms">
        <title>Paenibacillus lutrae sp. nov., A Chitinolytic Species Isolated from A River Otter in Castril Natural Park, Granada, Spain.</title>
        <authorList>
            <person name="Rodriguez M."/>
            <person name="Reina J.C."/>
            <person name="Bejar V."/>
            <person name="Llamas I."/>
        </authorList>
    </citation>
    <scope>NUCLEOTIDE SEQUENCE [LARGE SCALE GENOMIC DNA]</scope>
    <source>
        <strain evidence="1 2">N10</strain>
    </source>
</reference>